<comment type="caution">
    <text evidence="11">The sequence shown here is derived from an EMBL/GenBank/DDBJ whole genome shotgun (WGS) entry which is preliminary data.</text>
</comment>
<evidence type="ECO:0000256" key="1">
    <source>
        <dbReference type="ARBA" id="ARBA00004141"/>
    </source>
</evidence>
<evidence type="ECO:0000256" key="4">
    <source>
        <dbReference type="ARBA" id="ARBA00022692"/>
    </source>
</evidence>
<evidence type="ECO:0000313" key="12">
    <source>
        <dbReference type="Proteomes" id="UP001054902"/>
    </source>
</evidence>
<evidence type="ECO:0000256" key="10">
    <source>
        <dbReference type="SAM" id="MobiDB-lite"/>
    </source>
</evidence>
<feature type="transmembrane region" description="Helical" evidence="9">
    <location>
        <begin position="86"/>
        <end position="105"/>
    </location>
</feature>
<proteinExistence type="inferred from homology"/>
<dbReference type="SUPFAM" id="SSF103473">
    <property type="entry name" value="MFS general substrate transporter"/>
    <property type="match status" value="1"/>
</dbReference>
<evidence type="ECO:0000313" key="11">
    <source>
        <dbReference type="EMBL" id="GFH46621.1"/>
    </source>
</evidence>
<evidence type="ECO:0000256" key="2">
    <source>
        <dbReference type="ARBA" id="ARBA00007127"/>
    </source>
</evidence>
<feature type="transmembrane region" description="Helical" evidence="9">
    <location>
        <begin position="48"/>
        <end position="66"/>
    </location>
</feature>
<feature type="compositionally biased region" description="Polar residues" evidence="10">
    <location>
        <begin position="1"/>
        <end position="12"/>
    </location>
</feature>
<dbReference type="EMBL" id="BLLK01000022">
    <property type="protein sequence ID" value="GFH46621.1"/>
    <property type="molecule type" value="Genomic_DNA"/>
</dbReference>
<feature type="transmembrane region" description="Helical" evidence="9">
    <location>
        <begin position="384"/>
        <end position="403"/>
    </location>
</feature>
<dbReference type="PANTHER" id="PTHR31187">
    <property type="match status" value="1"/>
</dbReference>
<feature type="transmembrane region" description="Helical" evidence="9">
    <location>
        <begin position="482"/>
        <end position="502"/>
    </location>
</feature>
<dbReference type="AlphaFoldDB" id="A0AAD3H199"/>
<keyword evidence="3 9" id="KW-0813">Transport</keyword>
<gene>
    <name evidence="11" type="ORF">CTEN210_03095</name>
</gene>
<sequence>MKIKSDTVNTKPTFKRCKASDPDMNPDISTQSPMQKLRSAQLTPHQQSIVYMSLCMGIHFAGHELARAPIQSLFTSKQIGFQNPAALPLAVGTVSPFSILVLVLYKRILKKFGPRLALNGSTMIYSSFLLVATFLLKYMKVHEMEAGSKLGNLVNEVTQKDTITFGKLLIFGMFVVQSANVQFLYTQHWSFLGSVMTPEEGKIWFAPIAGVGSITSTLAAGNVKHFVDKMGLLGLLSTAAFTIGASAFFADKAYGISRKNGFEPSNDGLLKKNDDKKATNVKRKNSDDVQAKDSNDDKKKEQKSSIDLFQRVPILRAMFFEVILSQCLSSVLNLQFMMKVKDTILDDSVRAGWTGGCYAWINGISGVMQFFILPIITKRVHISYLWLLMPSIMLLFTTIQQYADNPSLTLVGCTFLSMKTIEYSLRGQVSETVFASLDYESRFIGKQRINLFANRLGKSATAASLFILATYMEKEGRELDKLLVMVSNVIAGLWLFATLQLTRCINDK</sequence>
<comment type="similarity">
    <text evidence="2 9">Belongs to the ADP/ATP translocase tlc family.</text>
</comment>
<feature type="compositionally biased region" description="Basic and acidic residues" evidence="10">
    <location>
        <begin position="269"/>
        <end position="299"/>
    </location>
</feature>
<dbReference type="Pfam" id="PF03219">
    <property type="entry name" value="TLC"/>
    <property type="match status" value="1"/>
</dbReference>
<organism evidence="11 12">
    <name type="scientific">Chaetoceros tenuissimus</name>
    <dbReference type="NCBI Taxonomy" id="426638"/>
    <lineage>
        <taxon>Eukaryota</taxon>
        <taxon>Sar</taxon>
        <taxon>Stramenopiles</taxon>
        <taxon>Ochrophyta</taxon>
        <taxon>Bacillariophyta</taxon>
        <taxon>Coscinodiscophyceae</taxon>
        <taxon>Chaetocerotophycidae</taxon>
        <taxon>Chaetocerotales</taxon>
        <taxon>Chaetocerotaceae</taxon>
        <taxon>Chaetoceros</taxon>
    </lineage>
</organism>
<accession>A0AAD3H199</accession>
<dbReference type="InterPro" id="IPR036259">
    <property type="entry name" value="MFS_trans_sf"/>
</dbReference>
<feature type="transmembrane region" description="Helical" evidence="9">
    <location>
        <begin position="203"/>
        <end position="220"/>
    </location>
</feature>
<feature type="transmembrane region" description="Helical" evidence="9">
    <location>
        <begin position="163"/>
        <end position="183"/>
    </location>
</feature>
<comment type="subcellular location">
    <subcellularLocation>
        <location evidence="1 9">Membrane</location>
        <topology evidence="1 9">Multi-pass membrane protein</topology>
    </subcellularLocation>
</comment>
<feature type="transmembrane region" description="Helical" evidence="9">
    <location>
        <begin position="117"/>
        <end position="136"/>
    </location>
</feature>
<name>A0AAD3H199_9STRA</name>
<keyword evidence="8 9" id="KW-0472">Membrane</keyword>
<feature type="region of interest" description="Disordered" evidence="10">
    <location>
        <begin position="1"/>
        <end position="33"/>
    </location>
</feature>
<feature type="transmembrane region" description="Helical" evidence="9">
    <location>
        <begin position="318"/>
        <end position="338"/>
    </location>
</feature>
<evidence type="ECO:0000256" key="8">
    <source>
        <dbReference type="ARBA" id="ARBA00023136"/>
    </source>
</evidence>
<feature type="transmembrane region" description="Helical" evidence="9">
    <location>
        <begin position="358"/>
        <end position="377"/>
    </location>
</feature>
<evidence type="ECO:0000256" key="3">
    <source>
        <dbReference type="ARBA" id="ARBA00022448"/>
    </source>
</evidence>
<evidence type="ECO:0000256" key="6">
    <source>
        <dbReference type="ARBA" id="ARBA00022840"/>
    </source>
</evidence>
<feature type="transmembrane region" description="Helical" evidence="9">
    <location>
        <begin position="232"/>
        <end position="250"/>
    </location>
</feature>
<keyword evidence="4 9" id="KW-0812">Transmembrane</keyword>
<evidence type="ECO:0000256" key="9">
    <source>
        <dbReference type="RuleBase" id="RU363121"/>
    </source>
</evidence>
<feature type="region of interest" description="Disordered" evidence="10">
    <location>
        <begin position="267"/>
        <end position="299"/>
    </location>
</feature>
<keyword evidence="12" id="KW-1185">Reference proteome</keyword>
<evidence type="ECO:0000256" key="5">
    <source>
        <dbReference type="ARBA" id="ARBA00022741"/>
    </source>
</evidence>
<keyword evidence="6 9" id="KW-0067">ATP-binding</keyword>
<evidence type="ECO:0000256" key="7">
    <source>
        <dbReference type="ARBA" id="ARBA00022989"/>
    </source>
</evidence>
<dbReference type="GO" id="GO:0005471">
    <property type="term" value="F:ATP:ADP antiporter activity"/>
    <property type="evidence" value="ECO:0007669"/>
    <property type="project" value="InterPro"/>
</dbReference>
<dbReference type="GO" id="GO:0005524">
    <property type="term" value="F:ATP binding"/>
    <property type="evidence" value="ECO:0007669"/>
    <property type="project" value="UniProtKB-KW"/>
</dbReference>
<keyword evidence="5 9" id="KW-0547">Nucleotide-binding</keyword>
<dbReference type="GO" id="GO:0016020">
    <property type="term" value="C:membrane"/>
    <property type="evidence" value="ECO:0007669"/>
    <property type="project" value="UniProtKB-SubCell"/>
</dbReference>
<reference evidence="11 12" key="1">
    <citation type="journal article" date="2021" name="Sci. Rep.">
        <title>The genome of the diatom Chaetoceros tenuissimus carries an ancient integrated fragment of an extant virus.</title>
        <authorList>
            <person name="Hongo Y."/>
            <person name="Kimura K."/>
            <person name="Takaki Y."/>
            <person name="Yoshida Y."/>
            <person name="Baba S."/>
            <person name="Kobayashi G."/>
            <person name="Nagasaki K."/>
            <person name="Hano T."/>
            <person name="Tomaru Y."/>
        </authorList>
    </citation>
    <scope>NUCLEOTIDE SEQUENCE [LARGE SCALE GENOMIC DNA]</scope>
    <source>
        <strain evidence="11 12">NIES-3715</strain>
    </source>
</reference>
<dbReference type="InterPro" id="IPR004667">
    <property type="entry name" value="ADP_ATP_car_bac_type"/>
</dbReference>
<protein>
    <recommendedName>
        <fullName evidence="9">ADP,ATP carrier protein</fullName>
    </recommendedName>
</protein>
<keyword evidence="7 9" id="KW-1133">Transmembrane helix</keyword>
<dbReference type="Proteomes" id="UP001054902">
    <property type="component" value="Unassembled WGS sequence"/>
</dbReference>
<dbReference type="PANTHER" id="PTHR31187:SF1">
    <property type="entry name" value="ADP,ATP CARRIER PROTEIN 1"/>
    <property type="match status" value="1"/>
</dbReference>